<dbReference type="EMBL" id="CP051774">
    <property type="protein sequence ID" value="QJE95000.1"/>
    <property type="molecule type" value="Genomic_DNA"/>
</dbReference>
<keyword evidence="2" id="KW-1185">Reference proteome</keyword>
<dbReference type="Proteomes" id="UP000501812">
    <property type="component" value="Chromosome"/>
</dbReference>
<dbReference type="RefSeq" id="WP_169453221.1">
    <property type="nucleotide sequence ID" value="NZ_CP051774.1"/>
</dbReference>
<dbReference type="AlphaFoldDB" id="A0A858RFC5"/>
<proteinExistence type="predicted"/>
<protein>
    <submittedName>
        <fullName evidence="1">Uncharacterized protein</fullName>
    </submittedName>
</protein>
<dbReference type="KEGG" id="luo:HHL09_04165"/>
<organism evidence="1 2">
    <name type="scientific">Luteolibacter luteus</name>
    <dbReference type="NCBI Taxonomy" id="2728835"/>
    <lineage>
        <taxon>Bacteria</taxon>
        <taxon>Pseudomonadati</taxon>
        <taxon>Verrucomicrobiota</taxon>
        <taxon>Verrucomicrobiia</taxon>
        <taxon>Verrucomicrobiales</taxon>
        <taxon>Verrucomicrobiaceae</taxon>
        <taxon>Luteolibacter</taxon>
    </lineage>
</organism>
<gene>
    <name evidence="1" type="ORF">HHL09_04165</name>
</gene>
<accession>A0A858RFC5</accession>
<evidence type="ECO:0000313" key="2">
    <source>
        <dbReference type="Proteomes" id="UP000501812"/>
    </source>
</evidence>
<name>A0A858RFC5_9BACT</name>
<evidence type="ECO:0000313" key="1">
    <source>
        <dbReference type="EMBL" id="QJE95000.1"/>
    </source>
</evidence>
<sequence>MHEDLAALLHRRRDIISDHEFRDRDTLGHLEALKEVSEAITTWHQGHKAEIPARLDHFLTNASFDKALVYIESEGTWTGH</sequence>
<reference evidence="1 2" key="1">
    <citation type="submission" date="2020-04" db="EMBL/GenBank/DDBJ databases">
        <title>Luteolibacter sp. G-1-1-1 isolated from soil.</title>
        <authorList>
            <person name="Dahal R.H."/>
        </authorList>
    </citation>
    <scope>NUCLEOTIDE SEQUENCE [LARGE SCALE GENOMIC DNA]</scope>
    <source>
        <strain evidence="1 2">G-1-1-1</strain>
    </source>
</reference>